<dbReference type="OrthoDB" id="3230070at2759"/>
<name>A0A9P6DSV0_9AGAM</name>
<accession>A0A9P6DSV0</accession>
<protein>
    <submittedName>
        <fullName evidence="2">Uncharacterized protein</fullName>
    </submittedName>
</protein>
<comment type="caution">
    <text evidence="2">The sequence shown here is derived from an EMBL/GenBank/DDBJ whole genome shotgun (WGS) entry which is preliminary data.</text>
</comment>
<evidence type="ECO:0000313" key="2">
    <source>
        <dbReference type="EMBL" id="KAF9509904.1"/>
    </source>
</evidence>
<feature type="region of interest" description="Disordered" evidence="1">
    <location>
        <begin position="219"/>
        <end position="245"/>
    </location>
</feature>
<dbReference type="EMBL" id="MU129026">
    <property type="protein sequence ID" value="KAF9509904.1"/>
    <property type="molecule type" value="Genomic_DNA"/>
</dbReference>
<keyword evidence="3" id="KW-1185">Reference proteome</keyword>
<sequence>MAEMNERRSRVTREAFVGWGDNVPVKDSKRLGQKSIWCSIRDVLEWRCLPQDTHCTNRATTARSHHPAEFLGTVLRGQRGSSTNMCGSAKIRSLHVLVRASKLTHVPLGATRTLARSGSLLPSVYPFSASNAYVSNLNNQRLLKDWQLRWANDPPQNRPIEYSICNVNPPLLRLSKLFKSLSRKSFSGLVQCRTGHAFIGQYYERFVPDESATCCCGGASKHEPTSSKTVPCTTTGDPTPGLRRPNLTSLEPTRDLNALQSSSTSVELLFPIMDVEHTGLNDLSYPVASVKTIGFIG</sequence>
<evidence type="ECO:0000256" key="1">
    <source>
        <dbReference type="SAM" id="MobiDB-lite"/>
    </source>
</evidence>
<dbReference type="AlphaFoldDB" id="A0A9P6DSV0"/>
<feature type="compositionally biased region" description="Polar residues" evidence="1">
    <location>
        <begin position="226"/>
        <end position="237"/>
    </location>
</feature>
<dbReference type="Proteomes" id="UP000886523">
    <property type="component" value="Unassembled WGS sequence"/>
</dbReference>
<proteinExistence type="predicted"/>
<gene>
    <name evidence="2" type="ORF">BS47DRAFT_1487704</name>
</gene>
<reference evidence="2" key="1">
    <citation type="journal article" date="2020" name="Nat. Commun.">
        <title>Large-scale genome sequencing of mycorrhizal fungi provides insights into the early evolution of symbiotic traits.</title>
        <authorList>
            <person name="Miyauchi S."/>
            <person name="Kiss E."/>
            <person name="Kuo A."/>
            <person name="Drula E."/>
            <person name="Kohler A."/>
            <person name="Sanchez-Garcia M."/>
            <person name="Morin E."/>
            <person name="Andreopoulos B."/>
            <person name="Barry K.W."/>
            <person name="Bonito G."/>
            <person name="Buee M."/>
            <person name="Carver A."/>
            <person name="Chen C."/>
            <person name="Cichocki N."/>
            <person name="Clum A."/>
            <person name="Culley D."/>
            <person name="Crous P.W."/>
            <person name="Fauchery L."/>
            <person name="Girlanda M."/>
            <person name="Hayes R.D."/>
            <person name="Keri Z."/>
            <person name="LaButti K."/>
            <person name="Lipzen A."/>
            <person name="Lombard V."/>
            <person name="Magnuson J."/>
            <person name="Maillard F."/>
            <person name="Murat C."/>
            <person name="Nolan M."/>
            <person name="Ohm R.A."/>
            <person name="Pangilinan J."/>
            <person name="Pereira M.F."/>
            <person name="Perotto S."/>
            <person name="Peter M."/>
            <person name="Pfister S."/>
            <person name="Riley R."/>
            <person name="Sitrit Y."/>
            <person name="Stielow J.B."/>
            <person name="Szollosi G."/>
            <person name="Zifcakova L."/>
            <person name="Stursova M."/>
            <person name="Spatafora J.W."/>
            <person name="Tedersoo L."/>
            <person name="Vaario L.M."/>
            <person name="Yamada A."/>
            <person name="Yan M."/>
            <person name="Wang P."/>
            <person name="Xu J."/>
            <person name="Bruns T."/>
            <person name="Baldrian P."/>
            <person name="Vilgalys R."/>
            <person name="Dunand C."/>
            <person name="Henrissat B."/>
            <person name="Grigoriev I.V."/>
            <person name="Hibbett D."/>
            <person name="Nagy L.G."/>
            <person name="Martin F.M."/>
        </authorList>
    </citation>
    <scope>NUCLEOTIDE SEQUENCE</scope>
    <source>
        <strain evidence="2">UP504</strain>
    </source>
</reference>
<organism evidence="2 3">
    <name type="scientific">Hydnum rufescens UP504</name>
    <dbReference type="NCBI Taxonomy" id="1448309"/>
    <lineage>
        <taxon>Eukaryota</taxon>
        <taxon>Fungi</taxon>
        <taxon>Dikarya</taxon>
        <taxon>Basidiomycota</taxon>
        <taxon>Agaricomycotina</taxon>
        <taxon>Agaricomycetes</taxon>
        <taxon>Cantharellales</taxon>
        <taxon>Hydnaceae</taxon>
        <taxon>Hydnum</taxon>
    </lineage>
</organism>
<evidence type="ECO:0000313" key="3">
    <source>
        <dbReference type="Proteomes" id="UP000886523"/>
    </source>
</evidence>